<evidence type="ECO:0000313" key="2">
    <source>
        <dbReference type="Proteomes" id="UP001056778"/>
    </source>
</evidence>
<accession>A0ACB9T5J9</accession>
<proteinExistence type="predicted"/>
<evidence type="ECO:0000313" key="1">
    <source>
        <dbReference type="EMBL" id="KAI4462095.1"/>
    </source>
</evidence>
<protein>
    <submittedName>
        <fullName evidence="1">Gamma-butyrobetaine hydroxylase-related</fullName>
    </submittedName>
</protein>
<name>A0ACB9T5J9_HOLOL</name>
<dbReference type="EMBL" id="CM043019">
    <property type="protein sequence ID" value="KAI4462095.1"/>
    <property type="molecule type" value="Genomic_DNA"/>
</dbReference>
<organism evidence="1 2">
    <name type="scientific">Holotrichia oblita</name>
    <name type="common">Chafer beetle</name>
    <dbReference type="NCBI Taxonomy" id="644536"/>
    <lineage>
        <taxon>Eukaryota</taxon>
        <taxon>Metazoa</taxon>
        <taxon>Ecdysozoa</taxon>
        <taxon>Arthropoda</taxon>
        <taxon>Hexapoda</taxon>
        <taxon>Insecta</taxon>
        <taxon>Pterygota</taxon>
        <taxon>Neoptera</taxon>
        <taxon>Endopterygota</taxon>
        <taxon>Coleoptera</taxon>
        <taxon>Polyphaga</taxon>
        <taxon>Scarabaeiformia</taxon>
        <taxon>Scarabaeidae</taxon>
        <taxon>Melolonthinae</taxon>
        <taxon>Holotrichia</taxon>
    </lineage>
</organism>
<comment type="caution">
    <text evidence="1">The sequence shown here is derived from an EMBL/GenBank/DDBJ whole genome shotgun (WGS) entry which is preliminary data.</text>
</comment>
<keyword evidence="2" id="KW-1185">Reference proteome</keyword>
<reference evidence="1" key="1">
    <citation type="submission" date="2022-04" db="EMBL/GenBank/DDBJ databases">
        <title>Chromosome-scale genome assembly of Holotrichia oblita Faldermann.</title>
        <authorList>
            <person name="Rongchong L."/>
        </authorList>
    </citation>
    <scope>NUCLEOTIDE SEQUENCE</scope>
    <source>
        <strain evidence="1">81SQS9</strain>
    </source>
</reference>
<sequence length="476" mass="55158">MGKRISFASRIFQKVESILKCRAKAMSQKEKQCALLFDEMSLKKGVEYSEKLDLVEGVKDLGFLGRSNIFGTHALVFMLRGIFCKWNIPVCYFISSGVTGTEMKDMLVECIKWLQAIGFDIRTTVCDQRCLSLYENYLELDRVEGDTSAKFHYFWLRDHCRCPKCYNHVTNQINNDVKTIPFNIRPKFCEEVEGKLNITWPDEHKTEYDINLLKKLISTRAKPQNVPVHWDVETLKSITDNSITSKEYFENSDEPTLEATEKVVRHTTRVSKTIFGEMWEVNNNLEVQDTAYTTVGLDAHTDNTYFSEASGLMVFHLIERNCKGGKTLLVDGFNAISNLKRVDRDAFNLLTTNPIESQYIATDTHFTSVEPVIKLHPVTKQLLQIRYNHYDRAYLNTIPFDSIMDYYKAYIKLGEEIKKPSNEYWLQLEPGTVLFLDNWRILHGRGEYSGNRMLTGCYVTRRDWTCAANREGLPLY</sequence>
<dbReference type="Proteomes" id="UP001056778">
    <property type="component" value="Chromosome 5"/>
</dbReference>
<gene>
    <name evidence="1" type="ORF">MML48_5g00005418</name>
</gene>